<dbReference type="AlphaFoldDB" id="A0A6J5C8P6"/>
<sequence>MKAQFKADRPADIQMTMTLTMTLAEWTEIAEHLTDTRHYRPDGKLLDAIRTMTRKASQHFDESTEQS</sequence>
<name>A0A6J5C8P6_9BURK</name>
<accession>A0A6J5C8P6</accession>
<organism evidence="1 2">
    <name type="scientific">Paraburkholderia phenoliruptrix</name>
    <dbReference type="NCBI Taxonomy" id="252970"/>
    <lineage>
        <taxon>Bacteria</taxon>
        <taxon>Pseudomonadati</taxon>
        <taxon>Pseudomonadota</taxon>
        <taxon>Betaproteobacteria</taxon>
        <taxon>Burkholderiales</taxon>
        <taxon>Burkholderiaceae</taxon>
        <taxon>Paraburkholderia</taxon>
    </lineage>
</organism>
<evidence type="ECO:0000313" key="1">
    <source>
        <dbReference type="EMBL" id="CAB3729734.1"/>
    </source>
</evidence>
<dbReference type="Proteomes" id="UP000494249">
    <property type="component" value="Unassembled WGS sequence"/>
</dbReference>
<proteinExistence type="predicted"/>
<protein>
    <submittedName>
        <fullName evidence="1">Uncharacterized protein</fullName>
    </submittedName>
</protein>
<gene>
    <name evidence="1" type="ORF">LMG22037_05472</name>
</gene>
<dbReference type="EMBL" id="CADIKB010000040">
    <property type="protein sequence ID" value="CAB3729734.1"/>
    <property type="molecule type" value="Genomic_DNA"/>
</dbReference>
<reference evidence="1 2" key="1">
    <citation type="submission" date="2020-04" db="EMBL/GenBank/DDBJ databases">
        <authorList>
            <person name="De Canck E."/>
        </authorList>
    </citation>
    <scope>NUCLEOTIDE SEQUENCE [LARGE SCALE GENOMIC DNA]</scope>
    <source>
        <strain evidence="1 2">LMG 22037</strain>
    </source>
</reference>
<evidence type="ECO:0000313" key="2">
    <source>
        <dbReference type="Proteomes" id="UP000494249"/>
    </source>
</evidence>
<dbReference type="RefSeq" id="WP_035483211.1">
    <property type="nucleotide sequence ID" value="NZ_CADFGL010000037.1"/>
</dbReference>